<reference evidence="1 2" key="1">
    <citation type="journal article" date="2022" name="Hortic Res">
        <title>A haplotype resolved chromosomal level avocado genome allows analysis of novel avocado genes.</title>
        <authorList>
            <person name="Nath O."/>
            <person name="Fletcher S.J."/>
            <person name="Hayward A."/>
            <person name="Shaw L.M."/>
            <person name="Masouleh A.K."/>
            <person name="Furtado A."/>
            <person name="Henry R.J."/>
            <person name="Mitter N."/>
        </authorList>
    </citation>
    <scope>NUCLEOTIDE SEQUENCE [LARGE SCALE GENOMIC DNA]</scope>
    <source>
        <strain evidence="2">cv. Hass</strain>
    </source>
</reference>
<keyword evidence="2" id="KW-1185">Reference proteome</keyword>
<evidence type="ECO:0000313" key="2">
    <source>
        <dbReference type="Proteomes" id="UP001234297"/>
    </source>
</evidence>
<sequence length="173" mass="18953">MLKQDQEGFGSSSSNPIRALALLGAGVSGLMGLTSIATATDEALEGLAPPSYPWLHKGFNAATKFIRKSLLLAVQCLCFHFRDLVGVAYTEEEAKAMVAEIEVVDGPNEEDEMYARHGHSRDRFPEPYPNEQAARHSMMVKTMLLHFSLATVILPPESRFETACTTIRTSPVV</sequence>
<gene>
    <name evidence="1" type="ORF">MRB53_015836</name>
</gene>
<comment type="caution">
    <text evidence="1">The sequence shown here is derived from an EMBL/GenBank/DDBJ whole genome shotgun (WGS) entry which is preliminary data.</text>
</comment>
<protein>
    <submittedName>
        <fullName evidence="1">Uncharacterized protein</fullName>
    </submittedName>
</protein>
<proteinExistence type="predicted"/>
<name>A0ACC2M0E2_PERAE</name>
<dbReference type="EMBL" id="CM056813">
    <property type="protein sequence ID" value="KAJ8639142.1"/>
    <property type="molecule type" value="Genomic_DNA"/>
</dbReference>
<organism evidence="1 2">
    <name type="scientific">Persea americana</name>
    <name type="common">Avocado</name>
    <dbReference type="NCBI Taxonomy" id="3435"/>
    <lineage>
        <taxon>Eukaryota</taxon>
        <taxon>Viridiplantae</taxon>
        <taxon>Streptophyta</taxon>
        <taxon>Embryophyta</taxon>
        <taxon>Tracheophyta</taxon>
        <taxon>Spermatophyta</taxon>
        <taxon>Magnoliopsida</taxon>
        <taxon>Magnoliidae</taxon>
        <taxon>Laurales</taxon>
        <taxon>Lauraceae</taxon>
        <taxon>Persea</taxon>
    </lineage>
</organism>
<evidence type="ECO:0000313" key="1">
    <source>
        <dbReference type="EMBL" id="KAJ8639142.1"/>
    </source>
</evidence>
<accession>A0ACC2M0E2</accession>
<dbReference type="Proteomes" id="UP001234297">
    <property type="component" value="Chromosome 5"/>
</dbReference>